<organism evidence="5 6">
    <name type="scientific">Myxococcus xanthus (strain DK1622)</name>
    <dbReference type="NCBI Taxonomy" id="246197"/>
    <lineage>
        <taxon>Bacteria</taxon>
        <taxon>Pseudomonadati</taxon>
        <taxon>Myxococcota</taxon>
        <taxon>Myxococcia</taxon>
        <taxon>Myxococcales</taxon>
        <taxon>Cystobacterineae</taxon>
        <taxon>Myxococcaceae</taxon>
        <taxon>Myxococcus</taxon>
    </lineage>
</organism>
<keyword evidence="2" id="KW-0812">Transmembrane</keyword>
<dbReference type="GO" id="GO:0004065">
    <property type="term" value="F:arylsulfatase activity"/>
    <property type="evidence" value="ECO:0007669"/>
    <property type="project" value="TreeGrafter"/>
</dbReference>
<gene>
    <name evidence="5" type="ordered locus">MXAN_5129</name>
</gene>
<feature type="transmembrane region" description="Helical" evidence="2">
    <location>
        <begin position="53"/>
        <end position="76"/>
    </location>
</feature>
<accession>Q1D240</accession>
<dbReference type="TCDB" id="2.A.127.1.4">
    <property type="family name" value="the enterobacterial cardiolipin transporter (clt) family"/>
</dbReference>
<dbReference type="InterPro" id="IPR050738">
    <property type="entry name" value="Sulfatase"/>
</dbReference>
<dbReference type="AlphaFoldDB" id="Q1D240"/>
<evidence type="ECO:0000259" key="3">
    <source>
        <dbReference type="Pfam" id="PF00884"/>
    </source>
</evidence>
<feature type="transmembrane region" description="Helical" evidence="2">
    <location>
        <begin position="208"/>
        <end position="229"/>
    </location>
</feature>
<feature type="transmembrane region" description="Helical" evidence="2">
    <location>
        <begin position="174"/>
        <end position="196"/>
    </location>
</feature>
<dbReference type="Gene3D" id="3.40.720.10">
    <property type="entry name" value="Alkaline Phosphatase, subunit A"/>
    <property type="match status" value="1"/>
</dbReference>
<evidence type="ECO:0000259" key="4">
    <source>
        <dbReference type="Pfam" id="PF11893"/>
    </source>
</evidence>
<dbReference type="Pfam" id="PF00884">
    <property type="entry name" value="Sulfatase"/>
    <property type="match status" value="1"/>
</dbReference>
<dbReference type="HOGENOM" id="CLU_030247_1_0_7"/>
<keyword evidence="6" id="KW-1185">Reference proteome</keyword>
<evidence type="ECO:0000313" key="6">
    <source>
        <dbReference type="Proteomes" id="UP000002402"/>
    </source>
</evidence>
<proteinExistence type="inferred from homology"/>
<comment type="similarity">
    <text evidence="1">Belongs to the sulfatase family.</text>
</comment>
<feature type="transmembrane region" description="Helical" evidence="2">
    <location>
        <begin position="96"/>
        <end position="116"/>
    </location>
</feature>
<dbReference type="KEGG" id="mxa:MXAN_5129"/>
<sequence>MHAAISGIRPRTSLMLAKVWHPEYLRRAMSRMSDAASSAAAIFLQRFEAARPYLSTALTWCVLHGLVALLYFGGALRVAVERLAPGLRPLLLAGSFAQALFLGLVAFLGTLPLAVLLGHRYRFALPVLTAVGGVLLGLDALVLNSLGFHINGLVLAVALQPHALAETGLSSSEVALVAGAMVVILTLDTAAGIWFLRRGFGPRRVARTVVLMTALCTIERLVTASLIFAHGGAVQHATTTLPLQAPLRMNTLLSRITGNAPASGLRLGVSPEAGVPAASIDPAAVRFTRRPDIVVVLVESLRDDFFTADVMPNMWRRAQSGTRFLHHHSAASSTDYSLFSMFFGLEAQRRNAVVGAGRTPLLFPALAHNGYQQFFFAASSVDWMGLKDTVFRDVTGGLRTDYTGRSHLRDEAMVRDALAAVEATPQDKPLFLFVFFAGTHFDYDYPPRSEVFSPAWNGKGGLSTARVPPEHLKARAWNAAYEVDTKVEELLARIESLRGARPMTLVTGDHGEEFREYGRVGHGSDVTASQLHVPMLVFDDQLPVGQVDAVTGHIDVVSTIFDLLGDTHSPAMLGDGIPMSRPDPQRYLLTTVGWEARYALIGQELKVHFGAGRPGTVITDLRDRPLADGKERLAAEAPRILRRLRGTSESTLPDAATATDVP</sequence>
<dbReference type="eggNOG" id="COG3083">
    <property type="taxonomic scope" value="Bacteria"/>
</dbReference>
<dbReference type="InterPro" id="IPR000917">
    <property type="entry name" value="Sulfatase_N"/>
</dbReference>
<dbReference type="Proteomes" id="UP000002402">
    <property type="component" value="Chromosome"/>
</dbReference>
<dbReference type="STRING" id="246197.MXAN_5129"/>
<dbReference type="OrthoDB" id="9766107at2"/>
<name>Q1D240_MYXXD</name>
<dbReference type="EnsemblBacteria" id="ABF88662">
    <property type="protein sequence ID" value="ABF88662"/>
    <property type="gene ID" value="MXAN_5129"/>
</dbReference>
<dbReference type="PANTHER" id="PTHR42693">
    <property type="entry name" value="ARYLSULFATASE FAMILY MEMBER"/>
    <property type="match status" value="1"/>
</dbReference>
<dbReference type="SUPFAM" id="SSF53649">
    <property type="entry name" value="Alkaline phosphatase-like"/>
    <property type="match status" value="1"/>
</dbReference>
<feature type="transmembrane region" description="Helical" evidence="2">
    <location>
        <begin position="123"/>
        <end position="143"/>
    </location>
</feature>
<dbReference type="PANTHER" id="PTHR42693:SF33">
    <property type="entry name" value="ARYLSULFATASE"/>
    <property type="match status" value="1"/>
</dbReference>
<evidence type="ECO:0000256" key="1">
    <source>
        <dbReference type="ARBA" id="ARBA00008779"/>
    </source>
</evidence>
<dbReference type="InterPro" id="IPR017850">
    <property type="entry name" value="Alkaline_phosphatase_core_sf"/>
</dbReference>
<evidence type="ECO:0000313" key="5">
    <source>
        <dbReference type="EMBL" id="ABF88662.1"/>
    </source>
</evidence>
<dbReference type="Pfam" id="PF11893">
    <property type="entry name" value="DUF3413"/>
    <property type="match status" value="1"/>
</dbReference>
<evidence type="ECO:0008006" key="7">
    <source>
        <dbReference type="Google" id="ProtNLM"/>
    </source>
</evidence>
<protein>
    <recommendedName>
        <fullName evidence="7">Hydrolase</fullName>
    </recommendedName>
</protein>
<feature type="domain" description="Inner membrane protein YejM N-terminal" evidence="4">
    <location>
        <begin position="93"/>
        <end position="253"/>
    </location>
</feature>
<dbReference type="EMBL" id="CP000113">
    <property type="protein sequence ID" value="ABF88662.1"/>
    <property type="molecule type" value="Genomic_DNA"/>
</dbReference>
<feature type="domain" description="Sulfatase N-terminal" evidence="3">
    <location>
        <begin position="291"/>
        <end position="565"/>
    </location>
</feature>
<keyword evidence="2" id="KW-0472">Membrane</keyword>
<reference evidence="5 6" key="1">
    <citation type="journal article" date="2006" name="Proc. Natl. Acad. Sci. U.S.A.">
        <title>Evolution of sensory complexity recorded in a myxobacterial genome.</title>
        <authorList>
            <person name="Goldman B.S."/>
            <person name="Nierman W.C."/>
            <person name="Kaiser D."/>
            <person name="Slater S.C."/>
            <person name="Durkin A.S."/>
            <person name="Eisen J.A."/>
            <person name="Ronning C.M."/>
            <person name="Barbazuk W.B."/>
            <person name="Blanchard M."/>
            <person name="Field C."/>
            <person name="Halling C."/>
            <person name="Hinkle G."/>
            <person name="Iartchuk O."/>
            <person name="Kim H.S."/>
            <person name="Mackenzie C."/>
            <person name="Madupu R."/>
            <person name="Miller N."/>
            <person name="Shvartsbeyn A."/>
            <person name="Sullivan S.A."/>
            <person name="Vaudin M."/>
            <person name="Wiegand R."/>
            <person name="Kaplan H.B."/>
        </authorList>
    </citation>
    <scope>NUCLEOTIDE SEQUENCE [LARGE SCALE GENOMIC DNA]</scope>
    <source>
        <strain evidence="6">DK1622</strain>
    </source>
</reference>
<keyword evidence="2" id="KW-1133">Transmembrane helix</keyword>
<evidence type="ECO:0000256" key="2">
    <source>
        <dbReference type="SAM" id="Phobius"/>
    </source>
</evidence>
<dbReference type="InterPro" id="IPR024588">
    <property type="entry name" value="YejM_N"/>
</dbReference>